<evidence type="ECO:0000313" key="2">
    <source>
        <dbReference type="EMBL" id="PNT68920.1"/>
    </source>
</evidence>
<evidence type="ECO:0000313" key="3">
    <source>
        <dbReference type="EnsemblPlants" id="PNT68920"/>
    </source>
</evidence>
<dbReference type="InParanoid" id="A0A2K2D3S0"/>
<dbReference type="Gramene" id="PNT68920">
    <property type="protein sequence ID" value="PNT68920"/>
    <property type="gene ID" value="BRADI_3g47015v3"/>
</dbReference>
<evidence type="ECO:0000256" key="1">
    <source>
        <dbReference type="SAM" id="MobiDB-lite"/>
    </source>
</evidence>
<dbReference type="Proteomes" id="UP000008810">
    <property type="component" value="Chromosome 3"/>
</dbReference>
<proteinExistence type="predicted"/>
<name>A0A2K2D3S0_BRADI</name>
<feature type="region of interest" description="Disordered" evidence="1">
    <location>
        <begin position="98"/>
        <end position="119"/>
    </location>
</feature>
<evidence type="ECO:0000313" key="4">
    <source>
        <dbReference type="Proteomes" id="UP000008810"/>
    </source>
</evidence>
<dbReference type="EnsemblPlants" id="PNT68920">
    <property type="protein sequence ID" value="PNT68920"/>
    <property type="gene ID" value="BRADI_3g47015v3"/>
</dbReference>
<organism evidence="2">
    <name type="scientific">Brachypodium distachyon</name>
    <name type="common">Purple false brome</name>
    <name type="synonym">Trachynia distachya</name>
    <dbReference type="NCBI Taxonomy" id="15368"/>
    <lineage>
        <taxon>Eukaryota</taxon>
        <taxon>Viridiplantae</taxon>
        <taxon>Streptophyta</taxon>
        <taxon>Embryophyta</taxon>
        <taxon>Tracheophyta</taxon>
        <taxon>Spermatophyta</taxon>
        <taxon>Magnoliopsida</taxon>
        <taxon>Liliopsida</taxon>
        <taxon>Poales</taxon>
        <taxon>Poaceae</taxon>
        <taxon>BOP clade</taxon>
        <taxon>Pooideae</taxon>
        <taxon>Stipodae</taxon>
        <taxon>Brachypodieae</taxon>
        <taxon>Brachypodium</taxon>
    </lineage>
</organism>
<reference evidence="2 3" key="1">
    <citation type="journal article" date="2010" name="Nature">
        <title>Genome sequencing and analysis of the model grass Brachypodium distachyon.</title>
        <authorList>
            <consortium name="International Brachypodium Initiative"/>
        </authorList>
    </citation>
    <scope>NUCLEOTIDE SEQUENCE [LARGE SCALE GENOMIC DNA]</scope>
    <source>
        <strain evidence="2 3">Bd21</strain>
    </source>
</reference>
<accession>A0A2K2D3S0</accession>
<dbReference type="AlphaFoldDB" id="A0A2K2D3S0"/>
<gene>
    <name evidence="2" type="ORF">BRADI_3g47015v3</name>
</gene>
<reference evidence="3" key="3">
    <citation type="submission" date="2018-08" db="UniProtKB">
        <authorList>
            <consortium name="EnsemblPlants"/>
        </authorList>
    </citation>
    <scope>IDENTIFICATION</scope>
    <source>
        <strain evidence="3">cv. Bd21</strain>
    </source>
</reference>
<reference evidence="2" key="2">
    <citation type="submission" date="2017-06" db="EMBL/GenBank/DDBJ databases">
        <title>WGS assembly of Brachypodium distachyon.</title>
        <authorList>
            <consortium name="The International Brachypodium Initiative"/>
            <person name="Lucas S."/>
            <person name="Harmon-Smith M."/>
            <person name="Lail K."/>
            <person name="Tice H."/>
            <person name="Grimwood J."/>
            <person name="Bruce D."/>
            <person name="Barry K."/>
            <person name="Shu S."/>
            <person name="Lindquist E."/>
            <person name="Wang M."/>
            <person name="Pitluck S."/>
            <person name="Vogel J.P."/>
            <person name="Garvin D.F."/>
            <person name="Mockler T.C."/>
            <person name="Schmutz J."/>
            <person name="Rokhsar D."/>
            <person name="Bevan M.W."/>
        </authorList>
    </citation>
    <scope>NUCLEOTIDE SEQUENCE</scope>
    <source>
        <strain evidence="2">Bd21</strain>
    </source>
</reference>
<dbReference type="EMBL" id="CM000882">
    <property type="protein sequence ID" value="PNT68920.1"/>
    <property type="molecule type" value="Genomic_DNA"/>
</dbReference>
<sequence>MLPTPLAASGQVDGDLAGFVVWCGEGGLAHLWVKEDDPPLYARLGRWTESAGDYSFPRRPLFPRLQPDGEDAAGDVRQKTKTSTGRLNGARAHVVATAGRPSSTCARDRVDAQRRRPTRKKARLWLPGGSRTKAAVDADVSSLDWPAWADVDIRFLLRGCKCAKRRAPPADGVPVGETRLAMHVVVGHGVSMLDVALVNRSKEANDQTRASRFQFAWQRIFATLVSFLR</sequence>
<protein>
    <submittedName>
        <fullName evidence="2 3">Uncharacterized protein</fullName>
    </submittedName>
</protein>
<keyword evidence="4" id="KW-1185">Reference proteome</keyword>